<dbReference type="SUPFAM" id="SSF81660">
    <property type="entry name" value="Metal cation-transporting ATPase, ATP-binding domain N"/>
    <property type="match status" value="1"/>
</dbReference>
<dbReference type="Pfam" id="PF16209">
    <property type="entry name" value="PhoLip_ATPase_N"/>
    <property type="match status" value="1"/>
</dbReference>
<protein>
    <recommendedName>
        <fullName evidence="16">Phospholipid-transporting ATPase</fullName>
        <ecNumber evidence="16">7.6.2.1</ecNumber>
    </recommendedName>
</protein>
<dbReference type="InterPro" id="IPR023214">
    <property type="entry name" value="HAD_sf"/>
</dbReference>
<feature type="binding site" evidence="14">
    <location>
        <position position="804"/>
    </location>
    <ligand>
        <name>ATP</name>
        <dbReference type="ChEBI" id="CHEBI:30616"/>
    </ligand>
</feature>
<feature type="binding site" evidence="14">
    <location>
        <position position="835"/>
    </location>
    <ligand>
        <name>ATP</name>
        <dbReference type="ChEBI" id="CHEBI:30616"/>
    </ligand>
</feature>
<evidence type="ECO:0000256" key="9">
    <source>
        <dbReference type="ARBA" id="ARBA00022967"/>
    </source>
</evidence>
<dbReference type="SFLD" id="SFLDF00027">
    <property type="entry name" value="p-type_atpase"/>
    <property type="match status" value="1"/>
</dbReference>
<dbReference type="EMBL" id="DAKRPA010000050">
    <property type="protein sequence ID" value="DBA01328.1"/>
    <property type="molecule type" value="Genomic_DNA"/>
</dbReference>
<evidence type="ECO:0000256" key="12">
    <source>
        <dbReference type="ARBA" id="ARBA00034036"/>
    </source>
</evidence>
<dbReference type="FunFam" id="3.40.1110.10:FF:000231">
    <property type="entry name" value="Phospholipid-transporting ATPase"/>
    <property type="match status" value="1"/>
</dbReference>
<evidence type="ECO:0000256" key="11">
    <source>
        <dbReference type="ARBA" id="ARBA00023136"/>
    </source>
</evidence>
<feature type="transmembrane region" description="Helical" evidence="16">
    <location>
        <begin position="54"/>
        <end position="72"/>
    </location>
</feature>
<dbReference type="Proteomes" id="UP001146120">
    <property type="component" value="Unassembled WGS sequence"/>
</dbReference>
<feature type="binding site" evidence="14">
    <location>
        <position position="834"/>
    </location>
    <ligand>
        <name>ATP</name>
        <dbReference type="ChEBI" id="CHEBI:30616"/>
    </ligand>
</feature>
<feature type="transmembrane region" description="Helical" evidence="16">
    <location>
        <begin position="1036"/>
        <end position="1056"/>
    </location>
</feature>
<dbReference type="GO" id="GO:0012505">
    <property type="term" value="C:endomembrane system"/>
    <property type="evidence" value="ECO:0007669"/>
    <property type="project" value="UniProtKB-SubCell"/>
</dbReference>
<dbReference type="SUPFAM" id="SSF81665">
    <property type="entry name" value="Calcium ATPase, transmembrane domain M"/>
    <property type="match status" value="1"/>
</dbReference>
<dbReference type="FunFam" id="3.40.50.1000:FF:000014">
    <property type="entry name" value="Phospholipid-transporting ATPase"/>
    <property type="match status" value="1"/>
</dbReference>
<dbReference type="AlphaFoldDB" id="A0AAV2Z2Z1"/>
<feature type="transmembrane region" description="Helical" evidence="16">
    <location>
        <begin position="925"/>
        <end position="941"/>
    </location>
</feature>
<feature type="transmembrane region" description="Helical" evidence="16">
    <location>
        <begin position="78"/>
        <end position="97"/>
    </location>
</feature>
<reference evidence="19" key="1">
    <citation type="submission" date="2022-11" db="EMBL/GenBank/DDBJ databases">
        <authorList>
            <person name="Morgan W.R."/>
            <person name="Tartar A."/>
        </authorList>
    </citation>
    <scope>NUCLEOTIDE SEQUENCE</scope>
    <source>
        <strain evidence="19">ARSEF 373</strain>
    </source>
</reference>
<evidence type="ECO:0000256" key="7">
    <source>
        <dbReference type="ARBA" id="ARBA00022840"/>
    </source>
</evidence>
<accession>A0AAV2Z2Z1</accession>
<evidence type="ECO:0000256" key="4">
    <source>
        <dbReference type="ARBA" id="ARBA00022692"/>
    </source>
</evidence>
<feature type="binding site" evidence="14">
    <location>
        <position position="398"/>
    </location>
    <ligand>
        <name>ATP</name>
        <dbReference type="ChEBI" id="CHEBI:30616"/>
    </ligand>
</feature>
<comment type="cofactor">
    <cofactor evidence="15">
        <name>Mg(2+)</name>
        <dbReference type="ChEBI" id="CHEBI:18420"/>
    </cofactor>
</comment>
<dbReference type="PRINTS" id="PR00119">
    <property type="entry name" value="CATATPASE"/>
</dbReference>
<keyword evidence="11 16" id="KW-0472">Membrane</keyword>
<feature type="binding site" evidence="15">
    <location>
        <position position="399"/>
    </location>
    <ligand>
        <name>Mg(2+)</name>
        <dbReference type="ChEBI" id="CHEBI:18420"/>
    </ligand>
</feature>
<feature type="transmembrane region" description="Helical" evidence="16">
    <location>
        <begin position="284"/>
        <end position="305"/>
    </location>
</feature>
<feature type="domain" description="P-type ATPase C-terminal" evidence="18">
    <location>
        <begin position="857"/>
        <end position="1104"/>
    </location>
</feature>
<feature type="transmembrane region" description="Helical" evidence="16">
    <location>
        <begin position="971"/>
        <end position="993"/>
    </location>
</feature>
<dbReference type="Gene3D" id="3.40.50.1000">
    <property type="entry name" value="HAD superfamily/HAD-like"/>
    <property type="match status" value="1"/>
</dbReference>
<feature type="binding site" evidence="14">
    <location>
        <position position="573"/>
    </location>
    <ligand>
        <name>ATP</name>
        <dbReference type="ChEBI" id="CHEBI:30616"/>
    </ligand>
</feature>
<feature type="binding site" evidence="14">
    <location>
        <position position="702"/>
    </location>
    <ligand>
        <name>ATP</name>
        <dbReference type="ChEBI" id="CHEBI:30616"/>
    </ligand>
</feature>
<feature type="transmembrane region" description="Helical" evidence="16">
    <location>
        <begin position="888"/>
        <end position="905"/>
    </location>
</feature>
<reference evidence="19" key="2">
    <citation type="journal article" date="2023" name="Microbiol Resour">
        <title>Decontamination and Annotation of the Draft Genome Sequence of the Oomycete Lagenidium giganteum ARSEF 373.</title>
        <authorList>
            <person name="Morgan W.R."/>
            <person name="Tartar A."/>
        </authorList>
    </citation>
    <scope>NUCLEOTIDE SEQUENCE</scope>
    <source>
        <strain evidence="19">ARSEF 373</strain>
    </source>
</reference>
<dbReference type="GO" id="GO:0045332">
    <property type="term" value="P:phospholipid translocation"/>
    <property type="evidence" value="ECO:0007669"/>
    <property type="project" value="TreeGrafter"/>
</dbReference>
<keyword evidence="3" id="KW-0813">Transport</keyword>
<feature type="binding site" evidence="15">
    <location>
        <position position="835"/>
    </location>
    <ligand>
        <name>Mg(2+)</name>
        <dbReference type="ChEBI" id="CHEBI:18420"/>
    </ligand>
</feature>
<evidence type="ECO:0000256" key="8">
    <source>
        <dbReference type="ARBA" id="ARBA00022842"/>
    </source>
</evidence>
<sequence length="1206" mass="134146">MAPPPHMQSEYRLVHLNQSQRNAELGYCDNFIVTSKYTVVSFLPKFLFETFRKLANLYFLLICILQCIPQISNTNGQPSTLPPLAFIIMVDAVFAILEDRKRHIADNIANSRPTNVLDPATKAFVKKSWADVVVGDVIRLNNRDLVPADILVLAVREIPDAPPSGICYVETKSLDGETNMKVRSAMECTMTTMGLIDNIIGMKGLIRCEHPNNAINSFQGVLEVEGKDKQSIPYESIILRGCIIRNTEWVHGVVFNTGKDTKIMMSNSAPPSKMSTMDQSINKYIVVLLAMLVLFSAVGATGAVLWKSNNNPWYLNLESSSYSPVVDWIIMLFYYLLLMYQFVPISLSVSMSMVKYLQAQFIQWDISIYYPETDTPTLVRSMSLNEELGQISYVFSDKTGTLTCNIMEFRKCSIGGVSYGRGTTEIGLAALKRSGKPIPDHKTSDAGSKVPYVNFDGPELFADMKGASGDEQKRRIDAFFTHLAVCHTVIPERRENSTEVTLSASSPDEQALVAGATFFGYQFQNRSPGIANVTVHGADQKFEILDVLEFNSTRKRMTIIVRHPNGKICLYSKGADSIIFARLVKDKDGDSTSSMLQERTRNHINEFAQDGLRTLTIAIRDIPTDYYAEWSKRFRDAQNNLEEIDKRKKDLPNAIDECMDEIETDLELLGATAIEDKLQPGVPNAIANLASAGVKIWVLTGDKEETAINIGFACQLLTNDMKIVVISARGFPTPESTEQELNAQIQARSQEVATYLSTPVQSRGELKQLALVIDGETLLHALGGTERPLLAEFSQYCKAVIACRVSPAQKAQMVALIKEFVPGVRTLAIGDGANDVSMIQEAHVGVGISGQEGMQAVNSSDYAIARFRYLERLLLVHGRWNYRRMAQLVLYIFYKNILFTAGQYWYTLLCGFSGQKFFLETGVQLYNIMFTSIPIVVLSILDRDVSDEMALKYPKLYYAGPRDEDLNKKIFSMWVVGAIFESIVITSMTLASMHNSGYNGGSSSMWLDGNIIFTLVVFIANAKLMLYQNGFHFFNHIFYCGSLLLWITVAFIAGHVDKLSDLAWEAMMELTFSTTTFWLLVLLAPVATLSYAYLVGGIKIAIFPEYWNLVKEVCKFGLNETNLAWDDTSDASVPVPAPRPGAGAARRASLVVPSNGRPTGNVRTTLLQRGYQGFAFSVDARASATEKNIMLKHQPSAQKATTPPPK</sequence>
<dbReference type="SUPFAM" id="SSF56784">
    <property type="entry name" value="HAD-like"/>
    <property type="match status" value="1"/>
</dbReference>
<dbReference type="GO" id="GO:0005886">
    <property type="term" value="C:plasma membrane"/>
    <property type="evidence" value="ECO:0007669"/>
    <property type="project" value="TreeGrafter"/>
</dbReference>
<feature type="binding site" evidence="15">
    <location>
        <position position="831"/>
    </location>
    <ligand>
        <name>Mg(2+)</name>
        <dbReference type="ChEBI" id="CHEBI:18420"/>
    </ligand>
</feature>
<feature type="binding site" evidence="14">
    <location>
        <position position="700"/>
    </location>
    <ligand>
        <name>ATP</name>
        <dbReference type="ChEBI" id="CHEBI:30616"/>
    </ligand>
</feature>
<proteinExistence type="inferred from homology"/>
<keyword evidence="9 16" id="KW-1278">Translocase</keyword>
<feature type="binding site" evidence="14">
    <location>
        <position position="613"/>
    </location>
    <ligand>
        <name>ATP</name>
        <dbReference type="ChEBI" id="CHEBI:30616"/>
    </ligand>
</feature>
<evidence type="ECO:0000256" key="1">
    <source>
        <dbReference type="ARBA" id="ARBA00004127"/>
    </source>
</evidence>
<feature type="binding site" evidence="14">
    <location>
        <position position="509"/>
    </location>
    <ligand>
        <name>ATP</name>
        <dbReference type="ChEBI" id="CHEBI:30616"/>
    </ligand>
</feature>
<feature type="binding site" evidence="14">
    <location>
        <position position="550"/>
    </location>
    <ligand>
        <name>ATP</name>
        <dbReference type="ChEBI" id="CHEBI:30616"/>
    </ligand>
</feature>
<keyword evidence="8 15" id="KW-0460">Magnesium</keyword>
<dbReference type="Pfam" id="PF13246">
    <property type="entry name" value="Cation_ATPase"/>
    <property type="match status" value="1"/>
</dbReference>
<feature type="domain" description="P-type ATPase N-terminal" evidence="17">
    <location>
        <begin position="14"/>
        <end position="75"/>
    </location>
</feature>
<dbReference type="SUPFAM" id="SSF81653">
    <property type="entry name" value="Calcium ATPase, transduction domain A"/>
    <property type="match status" value="1"/>
</dbReference>
<feature type="binding site" evidence="14">
    <location>
        <position position="701"/>
    </location>
    <ligand>
        <name>ATP</name>
        <dbReference type="ChEBI" id="CHEBI:30616"/>
    </ligand>
</feature>
<dbReference type="NCBIfam" id="TIGR01652">
    <property type="entry name" value="ATPase-Plipid"/>
    <property type="match status" value="1"/>
</dbReference>
<dbReference type="EC" id="7.6.2.1" evidence="16"/>
<keyword evidence="6 14" id="KW-0547">Nucleotide-binding</keyword>
<feature type="binding site" evidence="14">
    <location>
        <position position="810"/>
    </location>
    <ligand>
        <name>ATP</name>
        <dbReference type="ChEBI" id="CHEBI:30616"/>
    </ligand>
</feature>
<dbReference type="InterPro" id="IPR036412">
    <property type="entry name" value="HAD-like_sf"/>
</dbReference>
<feature type="transmembrane region" description="Helical" evidence="16">
    <location>
        <begin position="1005"/>
        <end position="1024"/>
    </location>
</feature>
<dbReference type="InterPro" id="IPR008250">
    <property type="entry name" value="ATPase_P-typ_transduc_dom_A_sf"/>
</dbReference>
<evidence type="ECO:0000256" key="14">
    <source>
        <dbReference type="PIRSR" id="PIRSR606539-2"/>
    </source>
</evidence>
<dbReference type="Gene3D" id="2.70.150.10">
    <property type="entry name" value="Calcium-transporting ATPase, cytoplasmic transduction domain A"/>
    <property type="match status" value="1"/>
</dbReference>
<dbReference type="SFLD" id="SFLDG00002">
    <property type="entry name" value="C1.7:_P-type_atpase_like"/>
    <property type="match status" value="1"/>
</dbReference>
<name>A0AAV2Z2Z1_9STRA</name>
<gene>
    <name evidence="19" type="ORF">N0F65_001833</name>
</gene>
<evidence type="ECO:0000256" key="15">
    <source>
        <dbReference type="PIRSR" id="PIRSR606539-3"/>
    </source>
</evidence>
<comment type="catalytic activity">
    <reaction evidence="12 16">
        <text>ATP + H2O + phospholipidSide 1 = ADP + phosphate + phospholipidSide 2.</text>
        <dbReference type="EC" id="7.6.2.1"/>
    </reaction>
</comment>
<comment type="similarity">
    <text evidence="2 16">Belongs to the cation transport ATPase (P-type) (TC 3.A.3) family. Type IV subfamily.</text>
</comment>
<keyword evidence="5 15" id="KW-0479">Metal-binding</keyword>
<evidence type="ECO:0000256" key="6">
    <source>
        <dbReference type="ARBA" id="ARBA00022741"/>
    </source>
</evidence>
<dbReference type="GO" id="GO:0016887">
    <property type="term" value="F:ATP hydrolysis activity"/>
    <property type="evidence" value="ECO:0007669"/>
    <property type="project" value="InterPro"/>
</dbReference>
<dbReference type="Gene3D" id="3.40.1110.10">
    <property type="entry name" value="Calcium-transporting ATPase, cytoplasmic domain N"/>
    <property type="match status" value="1"/>
</dbReference>
<dbReference type="InterPro" id="IPR001757">
    <property type="entry name" value="P_typ_ATPase"/>
</dbReference>
<dbReference type="NCBIfam" id="TIGR01494">
    <property type="entry name" value="ATPase_P-type"/>
    <property type="match status" value="1"/>
</dbReference>
<dbReference type="GO" id="GO:0140326">
    <property type="term" value="F:ATPase-coupled intramembrane lipid transporter activity"/>
    <property type="evidence" value="ECO:0007669"/>
    <property type="project" value="UniProtKB-EC"/>
</dbReference>
<dbReference type="InterPro" id="IPR044492">
    <property type="entry name" value="P_typ_ATPase_HD_dom"/>
</dbReference>
<evidence type="ECO:0000313" key="19">
    <source>
        <dbReference type="EMBL" id="DBA01328.1"/>
    </source>
</evidence>
<feature type="binding site" evidence="15">
    <location>
        <position position="397"/>
    </location>
    <ligand>
        <name>Mg(2+)</name>
        <dbReference type="ChEBI" id="CHEBI:18420"/>
    </ligand>
</feature>
<dbReference type="InterPro" id="IPR032630">
    <property type="entry name" value="P_typ_ATPase_c"/>
</dbReference>
<evidence type="ECO:0000256" key="5">
    <source>
        <dbReference type="ARBA" id="ARBA00022723"/>
    </source>
</evidence>
<evidence type="ECO:0000259" key="18">
    <source>
        <dbReference type="Pfam" id="PF16212"/>
    </source>
</evidence>
<dbReference type="InterPro" id="IPR032631">
    <property type="entry name" value="P-type_ATPase_N"/>
</dbReference>
<feature type="binding site" evidence="14">
    <location>
        <position position="397"/>
    </location>
    <ligand>
        <name>ATP</name>
        <dbReference type="ChEBI" id="CHEBI:30616"/>
    </ligand>
</feature>
<dbReference type="SFLD" id="SFLDS00003">
    <property type="entry name" value="Haloacid_Dehalogenase"/>
    <property type="match status" value="1"/>
</dbReference>
<dbReference type="InterPro" id="IPR006539">
    <property type="entry name" value="P-type_ATPase_IV"/>
</dbReference>
<organism evidence="19 20">
    <name type="scientific">Lagenidium giganteum</name>
    <dbReference type="NCBI Taxonomy" id="4803"/>
    <lineage>
        <taxon>Eukaryota</taxon>
        <taxon>Sar</taxon>
        <taxon>Stramenopiles</taxon>
        <taxon>Oomycota</taxon>
        <taxon>Peronosporomycetes</taxon>
        <taxon>Pythiales</taxon>
        <taxon>Pythiaceae</taxon>
    </lineage>
</organism>
<feature type="binding site" evidence="14">
    <location>
        <position position="399"/>
    </location>
    <ligand>
        <name>ATP</name>
        <dbReference type="ChEBI" id="CHEBI:30616"/>
    </ligand>
</feature>
<evidence type="ECO:0000256" key="16">
    <source>
        <dbReference type="RuleBase" id="RU362033"/>
    </source>
</evidence>
<feature type="transmembrane region" description="Helical" evidence="16">
    <location>
        <begin position="1076"/>
        <end position="1094"/>
    </location>
</feature>
<evidence type="ECO:0000256" key="10">
    <source>
        <dbReference type="ARBA" id="ARBA00022989"/>
    </source>
</evidence>
<dbReference type="PANTHER" id="PTHR24092:SF180">
    <property type="entry name" value="PHOSPHOLIPID-TRANSPORTING ATPASE DNF1-RELATED"/>
    <property type="match status" value="1"/>
</dbReference>
<evidence type="ECO:0000259" key="17">
    <source>
        <dbReference type="Pfam" id="PF16209"/>
    </source>
</evidence>
<keyword evidence="10 16" id="KW-1133">Transmembrane helix</keyword>
<evidence type="ECO:0000256" key="13">
    <source>
        <dbReference type="PIRSR" id="PIRSR606539-1"/>
    </source>
</evidence>
<evidence type="ECO:0000256" key="2">
    <source>
        <dbReference type="ARBA" id="ARBA00008109"/>
    </source>
</evidence>
<dbReference type="InterPro" id="IPR023298">
    <property type="entry name" value="ATPase_P-typ_TM_dom_sf"/>
</dbReference>
<dbReference type="PROSITE" id="PS00154">
    <property type="entry name" value="ATPASE_E1_E2"/>
    <property type="match status" value="1"/>
</dbReference>
<dbReference type="PANTHER" id="PTHR24092">
    <property type="entry name" value="PROBABLE PHOSPHOLIPID-TRANSPORTING ATPASE"/>
    <property type="match status" value="1"/>
</dbReference>
<comment type="subcellular location">
    <subcellularLocation>
        <location evidence="1">Endomembrane system</location>
        <topology evidence="1">Multi-pass membrane protein</topology>
    </subcellularLocation>
    <subcellularLocation>
        <location evidence="16">Membrane</location>
        <topology evidence="16">Multi-pass membrane protein</topology>
    </subcellularLocation>
</comment>
<dbReference type="GO" id="GO:0000287">
    <property type="term" value="F:magnesium ion binding"/>
    <property type="evidence" value="ECO:0007669"/>
    <property type="project" value="UniProtKB-UniRule"/>
</dbReference>
<evidence type="ECO:0000256" key="3">
    <source>
        <dbReference type="ARBA" id="ARBA00022448"/>
    </source>
</evidence>
<dbReference type="Pfam" id="PF16212">
    <property type="entry name" value="PhoLip_ATPase_C"/>
    <property type="match status" value="1"/>
</dbReference>
<dbReference type="InterPro" id="IPR018303">
    <property type="entry name" value="ATPase_P-typ_P_site"/>
</dbReference>
<keyword evidence="20" id="KW-1185">Reference proteome</keyword>
<feature type="transmembrane region" description="Helical" evidence="16">
    <location>
        <begin position="325"/>
        <end position="343"/>
    </location>
</feature>
<keyword evidence="7 14" id="KW-0067">ATP-binding</keyword>
<keyword evidence="4 16" id="KW-0812">Transmembrane</keyword>
<dbReference type="GO" id="GO:0005524">
    <property type="term" value="F:ATP binding"/>
    <property type="evidence" value="ECO:0007669"/>
    <property type="project" value="UniProtKB-UniRule"/>
</dbReference>
<comment type="caution">
    <text evidence="19">The sequence shown here is derived from an EMBL/GenBank/DDBJ whole genome shotgun (WGS) entry which is preliminary data.</text>
</comment>
<feature type="active site" description="4-aspartylphosphate intermediate" evidence="13">
    <location>
        <position position="397"/>
    </location>
</feature>
<evidence type="ECO:0000313" key="20">
    <source>
        <dbReference type="Proteomes" id="UP001146120"/>
    </source>
</evidence>
<dbReference type="InterPro" id="IPR023299">
    <property type="entry name" value="ATPase_P-typ_cyto_dom_N"/>
</dbReference>